<feature type="region of interest" description="Disordered" evidence="1">
    <location>
        <begin position="374"/>
        <end position="433"/>
    </location>
</feature>
<accession>A0A1J7IC84</accession>
<name>A0A1J7IC84_9PEZI</name>
<protein>
    <submittedName>
        <fullName evidence="3">Uncharacterized protein</fullName>
    </submittedName>
</protein>
<feature type="region of interest" description="Disordered" evidence="1">
    <location>
        <begin position="235"/>
        <end position="279"/>
    </location>
</feature>
<feature type="transmembrane region" description="Helical" evidence="2">
    <location>
        <begin position="76"/>
        <end position="100"/>
    </location>
</feature>
<keyword evidence="2" id="KW-0472">Membrane</keyword>
<gene>
    <name evidence="3" type="ORF">CONLIGDRAFT_80699</name>
</gene>
<evidence type="ECO:0000313" key="4">
    <source>
        <dbReference type="Proteomes" id="UP000182658"/>
    </source>
</evidence>
<feature type="compositionally biased region" description="Basic and acidic residues" evidence="1">
    <location>
        <begin position="402"/>
        <end position="415"/>
    </location>
</feature>
<sequence length="433" mass="47750">MAWELSNWLVLTRTFQLVATLAAALMNGFLVAWIHLKKLGLGKNMVVNELMILITLIYTTLALIIQHTGGRSRRSGWLTCFIVSDAMFIGAVVGLITVLARAGLPVMCVGLTSGDFGPDDRPDKPGYGYTTIRFSDEMQGHKGELDRYCAFERSVYFIAIGLIFTLIITIVLSVLRICEASYTKNTRVNELLDSLERANEKEQQSPLLMTAPRFIPPPSEGIITRQTSIRSVATTNHSGAAPNGSPPMIPRRPVPNRTSGLQGIPSPIDEVSETRDEPHNEEYDALVADGMRHGPSQQHHYSSQADQPEPPRQQPMPMLPEESDRSSLSDAGMVADGMQYRPNHQHTNNNFLPQMQQVYTTVPLAAAPLDEESAALVSDGSRPMPNLPPYTPGSSRTTSGPRRAEDSGMRFDDFGIRQAPPLQDMKSTGYFKQ</sequence>
<feature type="compositionally biased region" description="Polar residues" evidence="1">
    <location>
        <begin position="295"/>
        <end position="306"/>
    </location>
</feature>
<feature type="transmembrane region" description="Helical" evidence="2">
    <location>
        <begin position="15"/>
        <end position="34"/>
    </location>
</feature>
<feature type="compositionally biased region" description="Pro residues" evidence="1">
    <location>
        <begin position="308"/>
        <end position="318"/>
    </location>
</feature>
<feature type="transmembrane region" description="Helical" evidence="2">
    <location>
        <begin position="46"/>
        <end position="64"/>
    </location>
</feature>
<keyword evidence="2" id="KW-0812">Transmembrane</keyword>
<keyword evidence="4" id="KW-1185">Reference proteome</keyword>
<reference evidence="3 4" key="1">
    <citation type="submission" date="2016-10" db="EMBL/GenBank/DDBJ databases">
        <title>Draft genome sequence of Coniochaeta ligniaria NRRL30616, a lignocellulolytic fungus for bioabatement of inhibitors in plant biomass hydrolysates.</title>
        <authorList>
            <consortium name="DOE Joint Genome Institute"/>
            <person name="Jimenez D.J."/>
            <person name="Hector R.E."/>
            <person name="Riley R."/>
            <person name="Sun H."/>
            <person name="Grigoriev I.V."/>
            <person name="Van Elsas J.D."/>
            <person name="Nichols N.N."/>
        </authorList>
    </citation>
    <scope>NUCLEOTIDE SEQUENCE [LARGE SCALE GENOMIC DNA]</scope>
    <source>
        <strain evidence="3 4">NRRL 30616</strain>
    </source>
</reference>
<dbReference type="EMBL" id="KV875102">
    <property type="protein sequence ID" value="OIW25062.1"/>
    <property type="molecule type" value="Genomic_DNA"/>
</dbReference>
<dbReference type="OrthoDB" id="4940902at2759"/>
<feature type="transmembrane region" description="Helical" evidence="2">
    <location>
        <begin position="155"/>
        <end position="175"/>
    </location>
</feature>
<evidence type="ECO:0000256" key="1">
    <source>
        <dbReference type="SAM" id="MobiDB-lite"/>
    </source>
</evidence>
<keyword evidence="2" id="KW-1133">Transmembrane helix</keyword>
<proteinExistence type="predicted"/>
<dbReference type="AlphaFoldDB" id="A0A1J7IC84"/>
<feature type="compositionally biased region" description="Pro residues" evidence="1">
    <location>
        <begin position="244"/>
        <end position="253"/>
    </location>
</feature>
<dbReference type="Proteomes" id="UP000182658">
    <property type="component" value="Unassembled WGS sequence"/>
</dbReference>
<evidence type="ECO:0000313" key="3">
    <source>
        <dbReference type="EMBL" id="OIW25062.1"/>
    </source>
</evidence>
<feature type="region of interest" description="Disordered" evidence="1">
    <location>
        <begin position="291"/>
        <end position="329"/>
    </location>
</feature>
<dbReference type="InParanoid" id="A0A1J7IC84"/>
<evidence type="ECO:0000256" key="2">
    <source>
        <dbReference type="SAM" id="Phobius"/>
    </source>
</evidence>
<organism evidence="3 4">
    <name type="scientific">Coniochaeta ligniaria NRRL 30616</name>
    <dbReference type="NCBI Taxonomy" id="1408157"/>
    <lineage>
        <taxon>Eukaryota</taxon>
        <taxon>Fungi</taxon>
        <taxon>Dikarya</taxon>
        <taxon>Ascomycota</taxon>
        <taxon>Pezizomycotina</taxon>
        <taxon>Sordariomycetes</taxon>
        <taxon>Sordariomycetidae</taxon>
        <taxon>Coniochaetales</taxon>
        <taxon>Coniochaetaceae</taxon>
        <taxon>Coniochaeta</taxon>
    </lineage>
</organism>